<evidence type="ECO:0000256" key="1">
    <source>
        <dbReference type="SAM" id="MobiDB-lite"/>
    </source>
</evidence>
<keyword evidence="3" id="KW-1185">Reference proteome</keyword>
<reference evidence="2 3" key="1">
    <citation type="journal article" date="2021" name="Nat. Commun.">
        <title>Genetic determinants of endophytism in the Arabidopsis root mycobiome.</title>
        <authorList>
            <person name="Mesny F."/>
            <person name="Miyauchi S."/>
            <person name="Thiergart T."/>
            <person name="Pickel B."/>
            <person name="Atanasova L."/>
            <person name="Karlsson M."/>
            <person name="Huettel B."/>
            <person name="Barry K.W."/>
            <person name="Haridas S."/>
            <person name="Chen C."/>
            <person name="Bauer D."/>
            <person name="Andreopoulos W."/>
            <person name="Pangilinan J."/>
            <person name="LaButti K."/>
            <person name="Riley R."/>
            <person name="Lipzen A."/>
            <person name="Clum A."/>
            <person name="Drula E."/>
            <person name="Henrissat B."/>
            <person name="Kohler A."/>
            <person name="Grigoriev I.V."/>
            <person name="Martin F.M."/>
            <person name="Hacquard S."/>
        </authorList>
    </citation>
    <scope>NUCLEOTIDE SEQUENCE [LARGE SCALE GENOMIC DNA]</scope>
    <source>
        <strain evidence="2 3">MPI-SDFR-AT-0080</strain>
    </source>
</reference>
<dbReference type="Proteomes" id="UP000774617">
    <property type="component" value="Unassembled WGS sequence"/>
</dbReference>
<evidence type="ECO:0000313" key="2">
    <source>
        <dbReference type="EMBL" id="KAH7041914.1"/>
    </source>
</evidence>
<organism evidence="2 3">
    <name type="scientific">Macrophomina phaseolina</name>
    <dbReference type="NCBI Taxonomy" id="35725"/>
    <lineage>
        <taxon>Eukaryota</taxon>
        <taxon>Fungi</taxon>
        <taxon>Dikarya</taxon>
        <taxon>Ascomycota</taxon>
        <taxon>Pezizomycotina</taxon>
        <taxon>Dothideomycetes</taxon>
        <taxon>Dothideomycetes incertae sedis</taxon>
        <taxon>Botryosphaeriales</taxon>
        <taxon>Botryosphaeriaceae</taxon>
        <taxon>Macrophomina</taxon>
    </lineage>
</organism>
<name>A0ABQ8G0Y2_9PEZI</name>
<feature type="region of interest" description="Disordered" evidence="1">
    <location>
        <begin position="82"/>
        <end position="106"/>
    </location>
</feature>
<dbReference type="EMBL" id="JAGTJR010000028">
    <property type="protein sequence ID" value="KAH7041914.1"/>
    <property type="molecule type" value="Genomic_DNA"/>
</dbReference>
<proteinExistence type="predicted"/>
<protein>
    <submittedName>
        <fullName evidence="2">Uncharacterized protein</fullName>
    </submittedName>
</protein>
<gene>
    <name evidence="2" type="ORF">B0J12DRAFT_702582</name>
</gene>
<accession>A0ABQ8G0Y2</accession>
<feature type="region of interest" description="Disordered" evidence="1">
    <location>
        <begin position="213"/>
        <end position="236"/>
    </location>
</feature>
<sequence>MSTAADVQALLRFLSKDAKLPLATAISKVKELQQAELGSPHSISKSTLQDLQKVFSDEKLAKQVFNAAKRLSKKRTSSVLEDAPSISAAKKSRTPATEPGTPAALEESLELPTPCLDEGTIRTAVVITNRAPLVLAFAVQLLKYTMPEQPLSSRLSLAQAVVSVNSRSKAVNIGLESGKSAEDEGWGEGQPIVRIMGREIRVMKRWGYEWEKQGSDKDASASDSQQPVQGNAQPLYEQEPPLWGLDLEALRRKNGPSHHAHSAVGGLPIYTAQSARSYLLRSFDSVPAKEEKKPAKKQSGVSKQGEKDRNLGMLLGALDLLYQSWAQTLEKQELDKRAWGWYVAVRPEVATGAAGWGEKSQVKLSKILDLRR</sequence>
<feature type="region of interest" description="Disordered" evidence="1">
    <location>
        <begin position="289"/>
        <end position="308"/>
    </location>
</feature>
<comment type="caution">
    <text evidence="2">The sequence shown here is derived from an EMBL/GenBank/DDBJ whole genome shotgun (WGS) entry which is preliminary data.</text>
</comment>
<evidence type="ECO:0000313" key="3">
    <source>
        <dbReference type="Proteomes" id="UP000774617"/>
    </source>
</evidence>